<keyword evidence="1" id="KW-1133">Transmembrane helix</keyword>
<evidence type="ECO:0000256" key="1">
    <source>
        <dbReference type="SAM" id="Phobius"/>
    </source>
</evidence>
<keyword evidence="1" id="KW-0472">Membrane</keyword>
<dbReference type="NCBIfam" id="TIGR03647">
    <property type="entry name" value="Na_symport_sm"/>
    <property type="match status" value="1"/>
</dbReference>
<organism evidence="3 4">
    <name type="scientific">Gracilibacillus dipsosauri</name>
    <dbReference type="NCBI Taxonomy" id="178340"/>
    <lineage>
        <taxon>Bacteria</taxon>
        <taxon>Bacillati</taxon>
        <taxon>Bacillota</taxon>
        <taxon>Bacilli</taxon>
        <taxon>Bacillales</taxon>
        <taxon>Bacillaceae</taxon>
        <taxon>Gracilibacillus</taxon>
    </lineage>
</organism>
<sequence>MNQKKQLNERQKWYWKKNIRFIISLLVVWAAVAYGGGILFAKPLSNIQLFGVSFSFWIAHQGAIIVFFLLILTYAIRMDRLDREYAKLLKEDREG</sequence>
<keyword evidence="1" id="KW-0812">Transmembrane</keyword>
<evidence type="ECO:0000313" key="4">
    <source>
        <dbReference type="Proteomes" id="UP000245624"/>
    </source>
</evidence>
<evidence type="ECO:0000259" key="2">
    <source>
        <dbReference type="Pfam" id="PF13937"/>
    </source>
</evidence>
<feature type="domain" description="Sodium symporter small subunit" evidence="2">
    <location>
        <begin position="12"/>
        <end position="85"/>
    </location>
</feature>
<gene>
    <name evidence="3" type="ORF">DLJ74_15885</name>
</gene>
<comment type="caution">
    <text evidence="3">The sequence shown here is derived from an EMBL/GenBank/DDBJ whole genome shotgun (WGS) entry which is preliminary data.</text>
</comment>
<dbReference type="InterPro" id="IPR019886">
    <property type="entry name" value="Na_symporter_ssu"/>
</dbReference>
<feature type="transmembrane region" description="Helical" evidence="1">
    <location>
        <begin position="47"/>
        <end position="76"/>
    </location>
</feature>
<dbReference type="AlphaFoldDB" id="A0A317L0P1"/>
<feature type="transmembrane region" description="Helical" evidence="1">
    <location>
        <begin position="21"/>
        <end position="41"/>
    </location>
</feature>
<protein>
    <submittedName>
        <fullName evidence="3">DUF4212 domain-containing protein</fullName>
    </submittedName>
</protein>
<evidence type="ECO:0000313" key="3">
    <source>
        <dbReference type="EMBL" id="PWU67409.1"/>
    </source>
</evidence>
<proteinExistence type="predicted"/>
<dbReference type="EMBL" id="QGTD01000015">
    <property type="protein sequence ID" value="PWU67409.1"/>
    <property type="molecule type" value="Genomic_DNA"/>
</dbReference>
<dbReference type="OrthoDB" id="9797746at2"/>
<accession>A0A317L0P1</accession>
<dbReference type="Proteomes" id="UP000245624">
    <property type="component" value="Unassembled WGS sequence"/>
</dbReference>
<name>A0A317L0P1_9BACI</name>
<keyword evidence="4" id="KW-1185">Reference proteome</keyword>
<dbReference type="Pfam" id="PF13937">
    <property type="entry name" value="DUF4212"/>
    <property type="match status" value="1"/>
</dbReference>
<reference evidence="3 4" key="1">
    <citation type="submission" date="2018-05" db="EMBL/GenBank/DDBJ databases">
        <title>Genomic analysis of Gracilibacillus dipsosauri DD1 reveals novel features of a salt-tolerant amylase.</title>
        <authorList>
            <person name="Deutch C.E."/>
            <person name="Yang S."/>
        </authorList>
    </citation>
    <scope>NUCLEOTIDE SEQUENCE [LARGE SCALE GENOMIC DNA]</scope>
    <source>
        <strain evidence="3 4">DD1</strain>
    </source>
</reference>